<dbReference type="EMBL" id="CP020715">
    <property type="protein sequence ID" value="ARJ04871.1"/>
    <property type="molecule type" value="Genomic_DNA"/>
</dbReference>
<protein>
    <submittedName>
        <fullName evidence="1">TIGR03086 family protein</fullName>
    </submittedName>
</protein>
<dbReference type="Proteomes" id="UP000192775">
    <property type="component" value="Chromosome"/>
</dbReference>
<proteinExistence type="predicted"/>
<dbReference type="InterPro" id="IPR034660">
    <property type="entry name" value="DinB/YfiT-like"/>
</dbReference>
<dbReference type="KEGG" id="cphy:B5808_06290"/>
<reference evidence="1 2" key="1">
    <citation type="submission" date="2017-04" db="EMBL/GenBank/DDBJ databases">
        <authorList>
            <person name="Afonso C.L."/>
            <person name="Miller P.J."/>
            <person name="Scott M.A."/>
            <person name="Spackman E."/>
            <person name="Goraichik I."/>
            <person name="Dimitrov K.M."/>
            <person name="Suarez D.L."/>
            <person name="Swayne D.E."/>
        </authorList>
    </citation>
    <scope>NUCLEOTIDE SEQUENCE [LARGE SCALE GENOMIC DNA]</scope>
    <source>
        <strain evidence="2">XA(T)</strain>
    </source>
</reference>
<dbReference type="RefSeq" id="WP_085019009.1">
    <property type="nucleotide sequence ID" value="NZ_BMHD01000002.1"/>
</dbReference>
<dbReference type="SUPFAM" id="SSF109854">
    <property type="entry name" value="DinB/YfiT-like putative metalloenzymes"/>
    <property type="match status" value="1"/>
</dbReference>
<evidence type="ECO:0000313" key="1">
    <source>
        <dbReference type="EMBL" id="ARJ04871.1"/>
    </source>
</evidence>
<dbReference type="NCBIfam" id="TIGR03086">
    <property type="entry name" value="TIGR03086 family metal-binding protein"/>
    <property type="match status" value="1"/>
</dbReference>
<dbReference type="Pfam" id="PF11716">
    <property type="entry name" value="MDMPI_N"/>
    <property type="match status" value="1"/>
</dbReference>
<dbReference type="AlphaFoldDB" id="A0A1X9LLP6"/>
<organism evidence="1 2">
    <name type="scientific">Cnuibacter physcomitrellae</name>
    <dbReference type="NCBI Taxonomy" id="1619308"/>
    <lineage>
        <taxon>Bacteria</taxon>
        <taxon>Bacillati</taxon>
        <taxon>Actinomycetota</taxon>
        <taxon>Actinomycetes</taxon>
        <taxon>Micrococcales</taxon>
        <taxon>Microbacteriaceae</taxon>
        <taxon>Cnuibacter</taxon>
    </lineage>
</organism>
<dbReference type="STRING" id="1619308.B5808_06290"/>
<sequence length="194" mass="21945">MSLTPALTDETTTWLRHQRTAHREFATRLAAVTDWSAPTPDTEWDVAALVRHVIEEQQWVPWLLSGLTTKQARSRLDRIEDDLRMEWHRYSLAATTAWRDAQPGSRVNLSYDTVDVIDYLKEQVADVTIHSWDLARAVGASEELDEDLVAAVWTVFEPQRDTLEASGLYASPVAVPDDAPLLVRLLAVTGRDPR</sequence>
<dbReference type="GO" id="GO:0046872">
    <property type="term" value="F:metal ion binding"/>
    <property type="evidence" value="ECO:0007669"/>
    <property type="project" value="InterPro"/>
</dbReference>
<evidence type="ECO:0000313" key="2">
    <source>
        <dbReference type="Proteomes" id="UP000192775"/>
    </source>
</evidence>
<gene>
    <name evidence="1" type="ORF">B5808_06290</name>
</gene>
<name>A0A1X9LLP6_9MICO</name>
<keyword evidence="2" id="KW-1185">Reference proteome</keyword>
<dbReference type="InterPro" id="IPR017520">
    <property type="entry name" value="CHP03086"/>
</dbReference>
<dbReference type="InterPro" id="IPR024344">
    <property type="entry name" value="MDMPI_metal-binding"/>
</dbReference>
<accession>A0A1X9LLP6</accession>